<keyword evidence="2" id="KW-1003">Cell membrane</keyword>
<organism evidence="10 11">
    <name type="scientific">Roseobacter sinensis</name>
    <dbReference type="NCBI Taxonomy" id="2931391"/>
    <lineage>
        <taxon>Bacteria</taxon>
        <taxon>Pseudomonadati</taxon>
        <taxon>Pseudomonadota</taxon>
        <taxon>Alphaproteobacteria</taxon>
        <taxon>Rhodobacterales</taxon>
        <taxon>Roseobacteraceae</taxon>
        <taxon>Roseobacter</taxon>
    </lineage>
</organism>
<dbReference type="Proteomes" id="UP001208690">
    <property type="component" value="Unassembled WGS sequence"/>
</dbReference>
<proteinExistence type="predicted"/>
<feature type="transmembrane region" description="Helical" evidence="8">
    <location>
        <begin position="356"/>
        <end position="374"/>
    </location>
</feature>
<evidence type="ECO:0000256" key="7">
    <source>
        <dbReference type="RuleBase" id="RU369079"/>
    </source>
</evidence>
<protein>
    <submittedName>
        <fullName evidence="10">TRAP transporter large permease</fullName>
    </submittedName>
</protein>
<evidence type="ECO:0000256" key="1">
    <source>
        <dbReference type="ARBA" id="ARBA00004429"/>
    </source>
</evidence>
<comment type="subcellular location">
    <subcellularLocation>
        <location evidence="1 7">Cell inner membrane</location>
        <topology evidence="1 7">Multi-pass membrane protein</topology>
    </subcellularLocation>
</comment>
<keyword evidence="11" id="KW-1185">Reference proteome</keyword>
<sequence length="466" mass="49546">MEPIEIGLWVSGGLLVFVVLGMRVAFAAGLAGFVGLVWLRWNGFDYDPERFWKAVEISVKIAGLTPHSKVSAQVLSLIPVFILIGYLAYYAKLTTALFVAAKRWIAWVPGGLAVSTVFATAGFAAVSGASVATAAVFARIAIPEMLKIGYNKQFAAGVVAAGGTLASLIPPSAILVIYAIIVEQDVGKLLLAGFLPGMFSAVVYATLIIGIAVLFKTVGPPVGGFSWRERFEALPPALPIVAVVVIIIFFVYNPFGEAWGTPTEGGAIGAFIIFLMALYRGMRWGQLKDALLDTAKLTVMIFSIIWGVLIYVRFLGFAELPEAFADWITSLSMSPMLILICILLAYAVLGMFMDAIGMLLLTLPVVYPAVMALNGGEFVSAADSAFGMSGPMCAIWFGILVVKMAEFCLITPPIGLNCFVVAGVRDDLAVQDVFKGVTPFFVADAVTIALLVAFPGIVLFLPTLAG</sequence>
<feature type="transmembrane region" description="Helical" evidence="8">
    <location>
        <begin position="436"/>
        <end position="461"/>
    </location>
</feature>
<gene>
    <name evidence="10" type="ORF">MUB52_18775</name>
</gene>
<evidence type="ECO:0000313" key="11">
    <source>
        <dbReference type="Proteomes" id="UP001208690"/>
    </source>
</evidence>
<feature type="transmembrane region" description="Helical" evidence="8">
    <location>
        <begin position="265"/>
        <end position="282"/>
    </location>
</feature>
<keyword evidence="6 8" id="KW-0472">Membrane</keyword>
<name>A0ABT3BIT1_9RHOB</name>
<feature type="transmembrane region" description="Helical" evidence="8">
    <location>
        <begin position="154"/>
        <end position="181"/>
    </location>
</feature>
<evidence type="ECO:0000256" key="4">
    <source>
        <dbReference type="ARBA" id="ARBA00022692"/>
    </source>
</evidence>
<dbReference type="PANTHER" id="PTHR33362">
    <property type="entry name" value="SIALIC ACID TRAP TRANSPORTER PERMEASE PROTEIN SIAT-RELATED"/>
    <property type="match status" value="1"/>
</dbReference>
<dbReference type="RefSeq" id="WP_263845705.1">
    <property type="nucleotide sequence ID" value="NZ_JALIEB010000015.1"/>
</dbReference>
<feature type="transmembrane region" description="Helical" evidence="8">
    <location>
        <begin position="394"/>
        <end position="424"/>
    </location>
</feature>
<keyword evidence="5 8" id="KW-1133">Transmembrane helix</keyword>
<dbReference type="Pfam" id="PF06808">
    <property type="entry name" value="DctM"/>
    <property type="match status" value="1"/>
</dbReference>
<dbReference type="EMBL" id="JALIEB010000015">
    <property type="protein sequence ID" value="MCV3273481.1"/>
    <property type="molecule type" value="Genomic_DNA"/>
</dbReference>
<evidence type="ECO:0000256" key="5">
    <source>
        <dbReference type="ARBA" id="ARBA00022989"/>
    </source>
</evidence>
<comment type="function">
    <text evidence="7">Part of the tripartite ATP-independent periplasmic (TRAP) transport system.</text>
</comment>
<keyword evidence="4 8" id="KW-0812">Transmembrane</keyword>
<evidence type="ECO:0000313" key="10">
    <source>
        <dbReference type="EMBL" id="MCV3273481.1"/>
    </source>
</evidence>
<evidence type="ECO:0000256" key="3">
    <source>
        <dbReference type="ARBA" id="ARBA00022519"/>
    </source>
</evidence>
<reference evidence="10 11" key="1">
    <citation type="submission" date="2022-04" db="EMBL/GenBank/DDBJ databases">
        <title>Roseobacter sp. WL0113 is a bacterium isolated from neritic sediment.</title>
        <authorList>
            <person name="Wang L."/>
            <person name="He W."/>
            <person name="Zhang D.-F."/>
        </authorList>
    </citation>
    <scope>NUCLEOTIDE SEQUENCE [LARGE SCALE GENOMIC DNA]</scope>
    <source>
        <strain evidence="10 11">WL0113</strain>
    </source>
</reference>
<feature type="transmembrane region" description="Helical" evidence="8">
    <location>
        <begin position="70"/>
        <end position="91"/>
    </location>
</feature>
<feature type="transmembrane region" description="Helical" evidence="8">
    <location>
        <begin position="236"/>
        <end position="253"/>
    </location>
</feature>
<dbReference type="InterPro" id="IPR004681">
    <property type="entry name" value="TRAP_DctM"/>
</dbReference>
<feature type="domain" description="TRAP C4-dicarboxylate transport system permease DctM subunit" evidence="9">
    <location>
        <begin position="13"/>
        <end position="457"/>
    </location>
</feature>
<feature type="transmembrane region" description="Helical" evidence="8">
    <location>
        <begin position="193"/>
        <end position="215"/>
    </location>
</feature>
<feature type="transmembrane region" description="Helical" evidence="8">
    <location>
        <begin position="327"/>
        <end position="349"/>
    </location>
</feature>
<evidence type="ECO:0000256" key="2">
    <source>
        <dbReference type="ARBA" id="ARBA00022475"/>
    </source>
</evidence>
<feature type="transmembrane region" description="Helical" evidence="8">
    <location>
        <begin position="6"/>
        <end position="39"/>
    </location>
</feature>
<feature type="transmembrane region" description="Helical" evidence="8">
    <location>
        <begin position="294"/>
        <end position="315"/>
    </location>
</feature>
<evidence type="ECO:0000256" key="8">
    <source>
        <dbReference type="SAM" id="Phobius"/>
    </source>
</evidence>
<comment type="caution">
    <text evidence="10">The sequence shown here is derived from an EMBL/GenBank/DDBJ whole genome shotgun (WGS) entry which is preliminary data.</text>
</comment>
<evidence type="ECO:0000259" key="9">
    <source>
        <dbReference type="Pfam" id="PF06808"/>
    </source>
</evidence>
<dbReference type="InterPro" id="IPR010656">
    <property type="entry name" value="DctM"/>
</dbReference>
<evidence type="ECO:0000256" key="6">
    <source>
        <dbReference type="ARBA" id="ARBA00023136"/>
    </source>
</evidence>
<dbReference type="PANTHER" id="PTHR33362:SF5">
    <property type="entry name" value="C4-DICARBOXYLATE TRAP TRANSPORTER LARGE PERMEASE PROTEIN DCTM"/>
    <property type="match status" value="1"/>
</dbReference>
<feature type="transmembrane region" description="Helical" evidence="8">
    <location>
        <begin position="111"/>
        <end position="142"/>
    </location>
</feature>
<keyword evidence="7" id="KW-0813">Transport</keyword>
<keyword evidence="3 7" id="KW-0997">Cell inner membrane</keyword>
<accession>A0ABT3BIT1</accession>